<organism evidence="2 3">
    <name type="scientific">Nannocystis radixulma</name>
    <dbReference type="NCBI Taxonomy" id="2995305"/>
    <lineage>
        <taxon>Bacteria</taxon>
        <taxon>Pseudomonadati</taxon>
        <taxon>Myxococcota</taxon>
        <taxon>Polyangia</taxon>
        <taxon>Nannocystales</taxon>
        <taxon>Nannocystaceae</taxon>
        <taxon>Nannocystis</taxon>
    </lineage>
</organism>
<evidence type="ECO:0000313" key="2">
    <source>
        <dbReference type="EMBL" id="MDC0666299.1"/>
    </source>
</evidence>
<gene>
    <name evidence="2" type="ORF">POL58_01060</name>
</gene>
<reference evidence="2 3" key="1">
    <citation type="submission" date="2022-11" db="EMBL/GenBank/DDBJ databases">
        <title>Minimal conservation of predation-associated metabolite biosynthetic gene clusters underscores biosynthetic potential of Myxococcota including descriptions for ten novel species: Archangium lansinium sp. nov., Myxococcus landrumus sp. nov., Nannocystis bai.</title>
        <authorList>
            <person name="Ahearne A."/>
            <person name="Stevens C."/>
            <person name="Dowd S."/>
        </authorList>
    </citation>
    <scope>NUCLEOTIDE SEQUENCE [LARGE SCALE GENOMIC DNA]</scope>
    <source>
        <strain evidence="2 3">NCELM</strain>
    </source>
</reference>
<protein>
    <recommendedName>
        <fullName evidence="4">Lipoprotein</fullName>
    </recommendedName>
</protein>
<proteinExistence type="predicted"/>
<sequence length="304" mass="33657">MARRSLVLTGASLLALGACSSLTPDGSVEVAAPTERPVESHDRGACEAGTYVDVAELPAELRSPPTPLGTHELALGSERRVGELKLWTGQSSIPQGGHERHVPERFVTEVFVRGAILPDYEQEGIQVDNYDHAGFRSEDNHFIGELRQFRWLLDRFDAGTGAVQLVVDRVACGPRLVLPRLEPGQSRRVWLSTQGVRDVVFADAPNRDEQLIVTLLSGAEWERRDGAWRVTPHVWSREGASADVHTLNPSSPEFRPAVQAGPFTIHFERVETGEGTRWWGSERHALALRRIPNVHVLVRIERAG</sequence>
<comment type="caution">
    <text evidence="2">The sequence shown here is derived from an EMBL/GenBank/DDBJ whole genome shotgun (WGS) entry which is preliminary data.</text>
</comment>
<feature type="chain" id="PRO_5046626033" description="Lipoprotein" evidence="1">
    <location>
        <begin position="24"/>
        <end position="304"/>
    </location>
</feature>
<dbReference type="EMBL" id="JAQNDN010000001">
    <property type="protein sequence ID" value="MDC0666299.1"/>
    <property type="molecule type" value="Genomic_DNA"/>
</dbReference>
<keyword evidence="1" id="KW-0732">Signal</keyword>
<keyword evidence="3" id="KW-1185">Reference proteome</keyword>
<dbReference type="PROSITE" id="PS51257">
    <property type="entry name" value="PROKAR_LIPOPROTEIN"/>
    <property type="match status" value="1"/>
</dbReference>
<evidence type="ECO:0000256" key="1">
    <source>
        <dbReference type="SAM" id="SignalP"/>
    </source>
</evidence>
<name>A0ABT5AYF1_9BACT</name>
<dbReference type="Proteomes" id="UP001217838">
    <property type="component" value="Unassembled WGS sequence"/>
</dbReference>
<dbReference type="RefSeq" id="WP_271993799.1">
    <property type="nucleotide sequence ID" value="NZ_JAQNDN010000001.1"/>
</dbReference>
<evidence type="ECO:0000313" key="3">
    <source>
        <dbReference type="Proteomes" id="UP001217838"/>
    </source>
</evidence>
<feature type="signal peptide" evidence="1">
    <location>
        <begin position="1"/>
        <end position="23"/>
    </location>
</feature>
<accession>A0ABT5AYF1</accession>
<evidence type="ECO:0008006" key="4">
    <source>
        <dbReference type="Google" id="ProtNLM"/>
    </source>
</evidence>